<protein>
    <submittedName>
        <fullName evidence="2">Uncharacterized protein</fullName>
    </submittedName>
</protein>
<feature type="region of interest" description="Disordered" evidence="1">
    <location>
        <begin position="17"/>
        <end position="48"/>
    </location>
</feature>
<comment type="caution">
    <text evidence="2">The sequence shown here is derived from an EMBL/GenBank/DDBJ whole genome shotgun (WGS) entry which is preliminary data.</text>
</comment>
<reference evidence="2 3" key="1">
    <citation type="journal article" date="2018" name="Evol. Lett.">
        <title>Horizontal gene cluster transfer increased hallucinogenic mushroom diversity.</title>
        <authorList>
            <person name="Reynolds H.T."/>
            <person name="Vijayakumar V."/>
            <person name="Gluck-Thaler E."/>
            <person name="Korotkin H.B."/>
            <person name="Matheny P.B."/>
            <person name="Slot J.C."/>
        </authorList>
    </citation>
    <scope>NUCLEOTIDE SEQUENCE [LARGE SCALE GENOMIC DNA]</scope>
    <source>
        <strain evidence="2 3">2631</strain>
    </source>
</reference>
<dbReference type="AlphaFoldDB" id="A0A409X2I1"/>
<dbReference type="EMBL" id="NHYD01002781">
    <property type="protein sequence ID" value="PPQ84968.1"/>
    <property type="molecule type" value="Genomic_DNA"/>
</dbReference>
<name>A0A409X2I1_PSICY</name>
<organism evidence="2 3">
    <name type="scientific">Psilocybe cyanescens</name>
    <dbReference type="NCBI Taxonomy" id="93625"/>
    <lineage>
        <taxon>Eukaryota</taxon>
        <taxon>Fungi</taxon>
        <taxon>Dikarya</taxon>
        <taxon>Basidiomycota</taxon>
        <taxon>Agaricomycotina</taxon>
        <taxon>Agaricomycetes</taxon>
        <taxon>Agaricomycetidae</taxon>
        <taxon>Agaricales</taxon>
        <taxon>Agaricineae</taxon>
        <taxon>Strophariaceae</taxon>
        <taxon>Psilocybe</taxon>
    </lineage>
</organism>
<sequence>MGDAMIDEKMWEFAKRSSLKRPTRPPIRPHHHQALNPSSPQTYPHLLPTYPPPSPSQILVAITIKAPRIYADLHLRVFPILADLCPTPE</sequence>
<accession>A0A409X2I1</accession>
<evidence type="ECO:0000313" key="3">
    <source>
        <dbReference type="Proteomes" id="UP000283269"/>
    </source>
</evidence>
<feature type="compositionally biased region" description="Basic residues" evidence="1">
    <location>
        <begin position="17"/>
        <end position="33"/>
    </location>
</feature>
<gene>
    <name evidence="2" type="ORF">CVT25_004481</name>
</gene>
<evidence type="ECO:0000313" key="2">
    <source>
        <dbReference type="EMBL" id="PPQ84968.1"/>
    </source>
</evidence>
<proteinExistence type="predicted"/>
<keyword evidence="3" id="KW-1185">Reference proteome</keyword>
<dbReference type="Proteomes" id="UP000283269">
    <property type="component" value="Unassembled WGS sequence"/>
</dbReference>
<dbReference type="InParanoid" id="A0A409X2I1"/>
<evidence type="ECO:0000256" key="1">
    <source>
        <dbReference type="SAM" id="MobiDB-lite"/>
    </source>
</evidence>